<comment type="subcellular location">
    <subcellularLocation>
        <location evidence="2">Cell membrane</location>
        <topology evidence="2">Multi-pass membrane protein</topology>
    </subcellularLocation>
</comment>
<dbReference type="GO" id="GO:0071555">
    <property type="term" value="P:cell wall organization"/>
    <property type="evidence" value="ECO:0007669"/>
    <property type="project" value="UniProtKB-KW"/>
</dbReference>
<dbReference type="GO" id="GO:0005886">
    <property type="term" value="C:plasma membrane"/>
    <property type="evidence" value="ECO:0007669"/>
    <property type="project" value="UniProtKB-SubCell"/>
</dbReference>
<dbReference type="InterPro" id="IPR007680">
    <property type="entry name" value="Arabino_trans_central"/>
</dbReference>
<keyword evidence="4" id="KW-1003">Cell membrane</keyword>
<evidence type="ECO:0000256" key="6">
    <source>
        <dbReference type="ARBA" id="ARBA00022679"/>
    </source>
</evidence>
<feature type="transmembrane region" description="Helical" evidence="11">
    <location>
        <begin position="668"/>
        <end position="693"/>
    </location>
</feature>
<dbReference type="Gene3D" id="2.60.120.940">
    <property type="entry name" value="EmbC, C-terminal domain, subdomain 2"/>
    <property type="match status" value="1"/>
</dbReference>
<evidence type="ECO:0000256" key="2">
    <source>
        <dbReference type="ARBA" id="ARBA00004651"/>
    </source>
</evidence>
<evidence type="ECO:0000256" key="9">
    <source>
        <dbReference type="ARBA" id="ARBA00023136"/>
    </source>
</evidence>
<evidence type="ECO:0000259" key="14">
    <source>
        <dbReference type="Pfam" id="PF17689"/>
    </source>
</evidence>
<feature type="transmembrane region" description="Helical" evidence="11">
    <location>
        <begin position="440"/>
        <end position="460"/>
    </location>
</feature>
<dbReference type="Gene3D" id="2.60.120.610">
    <property type="entry name" value="arabinofuranosyltransferase like domain"/>
    <property type="match status" value="1"/>
</dbReference>
<dbReference type="Proteomes" id="UP000063699">
    <property type="component" value="Chromosome"/>
</dbReference>
<keyword evidence="10" id="KW-0961">Cell wall biogenesis/degradation</keyword>
<dbReference type="AlphaFoldDB" id="A0A0N7F538"/>
<keyword evidence="6" id="KW-0808">Transferase</keyword>
<dbReference type="InterPro" id="IPR042486">
    <property type="entry name" value="Arabino_trans_C_2"/>
</dbReference>
<gene>
    <name evidence="15" type="ORF">AOZ06_45455</name>
</gene>
<accession>A0A0N7F538</accession>
<evidence type="ECO:0000313" key="16">
    <source>
        <dbReference type="Proteomes" id="UP000063699"/>
    </source>
</evidence>
<evidence type="ECO:0000256" key="1">
    <source>
        <dbReference type="ARBA" id="ARBA00003001"/>
    </source>
</evidence>
<proteinExistence type="inferred from homology"/>
<dbReference type="Pfam" id="PF04602">
    <property type="entry name" value="Arabinose_trans"/>
    <property type="match status" value="1"/>
</dbReference>
<feature type="transmembrane region" description="Helical" evidence="11">
    <location>
        <begin position="21"/>
        <end position="40"/>
    </location>
</feature>
<feature type="transmembrane region" description="Helical" evidence="11">
    <location>
        <begin position="236"/>
        <end position="256"/>
    </location>
</feature>
<feature type="transmembrane region" description="Helical" evidence="11">
    <location>
        <begin position="596"/>
        <end position="619"/>
    </location>
</feature>
<evidence type="ECO:0000256" key="7">
    <source>
        <dbReference type="ARBA" id="ARBA00022692"/>
    </source>
</evidence>
<dbReference type="Pfam" id="PF17689">
    <property type="entry name" value="Arabino_trans_N"/>
    <property type="match status" value="1"/>
</dbReference>
<evidence type="ECO:0000256" key="11">
    <source>
        <dbReference type="SAM" id="Phobius"/>
    </source>
</evidence>
<keyword evidence="7 11" id="KW-0812">Transmembrane</keyword>
<feature type="transmembrane region" description="Helical" evidence="11">
    <location>
        <begin position="639"/>
        <end position="656"/>
    </location>
</feature>
<feature type="domain" description="Arabinofuranosyltransferase central" evidence="12">
    <location>
        <begin position="192"/>
        <end position="654"/>
    </location>
</feature>
<sequence length="1031" mass="109770">MASDPTVLRQDAPRLRSSRGWIVLLCVSLLGILVAAAVPFSPVRTNETVVTWPEHGQAPVSTTALFSPYRPAEVHVTVPCPVVRAAAGPQRRTVVGTDPAGTGIGVQVAVENNVVTVSVGSAKVLDAPIAAGCDVQVDVTDSGATARIGDAVRGVDGELVAEVHGFITDVPAESARGLEVRVRARIYSETAPSTVKLVAVGAWVVLAVLVLWGLGRSRRAPRQRETGEGPRWPRRIVDAGLLVALLGWAVLGPATWDDSYSAMTIRNSEFSGNIDNYYSQQNTSEMFTLSQWLLWPVLRMSLDFPVVRLPFVLLATGTWLMLTRSVLPSVLPRHAKRWPVLVITAVALLAWWMPYGQTLRFEPFAAFGTTAVLALVLRGTNETKPSTVRLGLAALVTGLTAAVTPTGALLAAVVWVVLASRVWRVLADGRGWRTAHYGRVVARLTSLGALASSVVVITFLTQSWHGFSKAAEQHNSGSMPNYGWFQDTVRYNYLLSLNDYSGTVARRVPVLLALVLLPVAGLLLARGVRALPGLKELPLAAALMVGGLLALALTPSKWSHHFGALAGFGSLFIAVAVVATAQAARRWGDDRRARAAGLTGLVFTVVAAAMSFSGMNTWVLWSQYGVPWQTGPVRPLNNPITWLVLVAVVSAVVWIFRARTRISAGGVLVAAPGVVVTAALTASVGMLLVSFVVAPIRQASVGGYSIGLQNIAHLTGRSCGLADKVEMYPDVPGGVLKPHSGTVQSTGFAAQSAWVSAPPLLPDKEVSKHVWGSVAAGMASTGKLTTQWFALPAAQPGQQVAVSAAGRTGDGNRLALEFGQSGPSGVRPVGERVLDDSALDKALRFSDYGSPTKSVPPVQNNPGWRALWVPRADVPPDADVVRVKAVDDTADEGGWIGTTGPRLLKAVPMRQFLADYEDVWLHPAMSLYLPCVRNFAPAAHGMAVSPDLVINAGFPGGRGPAYPLAAGYDHPFAGLPRTALVYEVPSRLTGGRREPSQLDWGHVMVVKHTAGRDRYSVTTRRVDRQGWEGDD</sequence>
<evidence type="ECO:0000256" key="10">
    <source>
        <dbReference type="ARBA" id="ARBA00023316"/>
    </source>
</evidence>
<dbReference type="OrthoDB" id="4668961at2"/>
<comment type="similarity">
    <text evidence="3">Belongs to the emb family.</text>
</comment>
<dbReference type="KEGG" id="kphy:AOZ06_45455"/>
<dbReference type="InterPro" id="IPR032731">
    <property type="entry name" value="Arabino_trans_C"/>
</dbReference>
<dbReference type="GO" id="GO:0071766">
    <property type="term" value="P:Actinobacterium-type cell wall biogenesis"/>
    <property type="evidence" value="ECO:0007669"/>
    <property type="project" value="InterPro"/>
</dbReference>
<keyword evidence="5" id="KW-0328">Glycosyltransferase</keyword>
<evidence type="ECO:0000256" key="4">
    <source>
        <dbReference type="ARBA" id="ARBA00022475"/>
    </source>
</evidence>
<dbReference type="InterPro" id="IPR040920">
    <property type="entry name" value="Arabino_trans_N"/>
</dbReference>
<keyword evidence="9 11" id="KW-0472">Membrane</keyword>
<dbReference type="InterPro" id="IPR027451">
    <property type="entry name" value="EmbABC_dom1"/>
</dbReference>
<keyword evidence="16" id="KW-1185">Reference proteome</keyword>
<reference evidence="15 16" key="1">
    <citation type="submission" date="2015-07" db="EMBL/GenBank/DDBJ databases">
        <title>Genome sequencing of Kibdelosporangium phytohabitans.</title>
        <authorList>
            <person name="Qin S."/>
            <person name="Xing K."/>
        </authorList>
    </citation>
    <scope>NUCLEOTIDE SEQUENCE [LARGE SCALE GENOMIC DNA]</scope>
    <source>
        <strain evidence="15 16">KLBMP1111</strain>
    </source>
</reference>
<dbReference type="GO" id="GO:0052636">
    <property type="term" value="F:arabinosyltransferase activity"/>
    <property type="evidence" value="ECO:0007669"/>
    <property type="project" value="InterPro"/>
</dbReference>
<feature type="transmembrane region" description="Helical" evidence="11">
    <location>
        <begin position="197"/>
        <end position="215"/>
    </location>
</feature>
<evidence type="ECO:0000259" key="13">
    <source>
        <dbReference type="Pfam" id="PF14896"/>
    </source>
</evidence>
<feature type="transmembrane region" description="Helical" evidence="11">
    <location>
        <begin position="504"/>
        <end position="525"/>
    </location>
</feature>
<feature type="transmembrane region" description="Helical" evidence="11">
    <location>
        <begin position="306"/>
        <end position="326"/>
    </location>
</feature>
<protein>
    <recommendedName>
        <fullName evidence="17">Arabinosyltransferase</fullName>
    </recommendedName>
</protein>
<feature type="transmembrane region" description="Helical" evidence="11">
    <location>
        <begin position="392"/>
        <end position="419"/>
    </location>
</feature>
<evidence type="ECO:0000256" key="5">
    <source>
        <dbReference type="ARBA" id="ARBA00022676"/>
    </source>
</evidence>
<feature type="domain" description="Arabinosyltransferase C-terminal" evidence="13">
    <location>
        <begin position="770"/>
        <end position="1027"/>
    </location>
</feature>
<dbReference type="EMBL" id="CP012752">
    <property type="protein sequence ID" value="ALG13151.1"/>
    <property type="molecule type" value="Genomic_DNA"/>
</dbReference>
<evidence type="ECO:0000256" key="3">
    <source>
        <dbReference type="ARBA" id="ARBA00008195"/>
    </source>
</evidence>
<feature type="transmembrane region" description="Helical" evidence="11">
    <location>
        <begin position="537"/>
        <end position="556"/>
    </location>
</feature>
<dbReference type="Pfam" id="PF14896">
    <property type="entry name" value="Arabino_trans_C"/>
    <property type="match status" value="1"/>
</dbReference>
<feature type="domain" description="Arabinosyltransferas concanavalin like" evidence="14">
    <location>
        <begin position="47"/>
        <end position="183"/>
    </location>
</feature>
<keyword evidence="8 11" id="KW-1133">Transmembrane helix</keyword>
<evidence type="ECO:0000313" key="15">
    <source>
        <dbReference type="EMBL" id="ALG13151.1"/>
    </source>
</evidence>
<comment type="function">
    <text evidence="1">Arabinosyl transferase responsible for the polymerization of arabinose into the arabinan of arabinogalactan.</text>
</comment>
<organism evidence="15 16">
    <name type="scientific">Kibdelosporangium phytohabitans</name>
    <dbReference type="NCBI Taxonomy" id="860235"/>
    <lineage>
        <taxon>Bacteria</taxon>
        <taxon>Bacillati</taxon>
        <taxon>Actinomycetota</taxon>
        <taxon>Actinomycetes</taxon>
        <taxon>Pseudonocardiales</taxon>
        <taxon>Pseudonocardiaceae</taxon>
        <taxon>Kibdelosporangium</taxon>
    </lineage>
</organism>
<evidence type="ECO:0008006" key="17">
    <source>
        <dbReference type="Google" id="ProtNLM"/>
    </source>
</evidence>
<feature type="transmembrane region" description="Helical" evidence="11">
    <location>
        <begin position="338"/>
        <end position="355"/>
    </location>
</feature>
<dbReference type="RefSeq" id="WP_054295040.1">
    <property type="nucleotide sequence ID" value="NZ_CP012752.1"/>
</dbReference>
<evidence type="ECO:0000256" key="8">
    <source>
        <dbReference type="ARBA" id="ARBA00022989"/>
    </source>
</evidence>
<evidence type="ECO:0000259" key="12">
    <source>
        <dbReference type="Pfam" id="PF04602"/>
    </source>
</evidence>
<feature type="transmembrane region" description="Helical" evidence="11">
    <location>
        <begin position="562"/>
        <end position="584"/>
    </location>
</feature>
<dbReference type="STRING" id="860235.AOZ06_45455"/>
<name>A0A0N7F538_9PSEU</name>